<feature type="domain" description="PHD-type" evidence="8">
    <location>
        <begin position="44"/>
        <end position="104"/>
    </location>
</feature>
<feature type="compositionally biased region" description="Basic residues" evidence="7">
    <location>
        <begin position="478"/>
        <end position="487"/>
    </location>
</feature>
<dbReference type="GO" id="GO:0008270">
    <property type="term" value="F:zinc ion binding"/>
    <property type="evidence" value="ECO:0007669"/>
    <property type="project" value="UniProtKB-KW"/>
</dbReference>
<evidence type="ECO:0000256" key="1">
    <source>
        <dbReference type="ARBA" id="ARBA00004123"/>
    </source>
</evidence>
<evidence type="ECO:0000256" key="7">
    <source>
        <dbReference type="SAM" id="MobiDB-lite"/>
    </source>
</evidence>
<feature type="compositionally biased region" description="Acidic residues" evidence="7">
    <location>
        <begin position="500"/>
        <end position="534"/>
    </location>
</feature>
<comment type="subcellular location">
    <subcellularLocation>
        <location evidence="1">Nucleus</location>
    </subcellularLocation>
</comment>
<keyword evidence="4" id="KW-0862">Zinc</keyword>
<name>A0A9W7FTF5_9STRA</name>
<sequence>MPPRRKSPQSTTTTSTSSKSCPPCPPSPSSASCGSESGSDISSDIVCTLCGDGTAQAGNDILLCDGPSDDKDCPNGEKFHQLCCAPPTFVIPRDSWCCPSCSLNASPPLTTSALVAKNSSKFTSHLKSLLSQIRFCESTIEAYTSTSKAVSILLKNKQMPVSLLRASTKMERTKLKVKEMMGMLDGYIVGESRNGDPRFTSDDASEDSGVDTADVICTICRGGDCSNGTNDILMCDGKLCFRAYHVKCLGIEGSGEWEEEEDWQCVWCELRGECLEILNDYFPVDRGILSPRSPRSPGGSRKIVVRWDEPKDVFEGQEEVVKEKEKREEEGWDGDLDDDDESDEDFVEGQKVEGKGGESDNSDEEEGETGFVTFKIDESEINNLSDVDSDVESGEGGEGGGYGLRERKSKPLSINNPFPLNGNIGDFDEANIVLGSRRRNRPDYAKMNDSLFGNLTPRKQKRMFGDEGEGAGWESPAKKKKKKKKKRGGGEKGKGKKEDESEEDEDEEEEDEEDSDEDSDEDSEKDSEEDSDSD</sequence>
<proteinExistence type="predicted"/>
<dbReference type="InterPro" id="IPR013083">
    <property type="entry name" value="Znf_RING/FYVE/PHD"/>
</dbReference>
<dbReference type="PROSITE" id="PS51257">
    <property type="entry name" value="PROKAR_LIPOPROTEIN"/>
    <property type="match status" value="1"/>
</dbReference>
<accession>A0A9W7FTF5</accession>
<dbReference type="SMART" id="SM00249">
    <property type="entry name" value="PHD"/>
    <property type="match status" value="2"/>
</dbReference>
<feature type="region of interest" description="Disordered" evidence="7">
    <location>
        <begin position="1"/>
        <end position="36"/>
    </location>
</feature>
<keyword evidence="3 6" id="KW-0863">Zinc-finger</keyword>
<dbReference type="InterPro" id="IPR011011">
    <property type="entry name" value="Znf_FYVE_PHD"/>
</dbReference>
<dbReference type="InterPro" id="IPR019786">
    <property type="entry name" value="Zinc_finger_PHD-type_CS"/>
</dbReference>
<evidence type="ECO:0000256" key="3">
    <source>
        <dbReference type="ARBA" id="ARBA00022771"/>
    </source>
</evidence>
<comment type="caution">
    <text evidence="9">The sequence shown here is derived from an EMBL/GenBank/DDBJ whole genome shotgun (WGS) entry which is preliminary data.</text>
</comment>
<dbReference type="Gene3D" id="3.30.40.10">
    <property type="entry name" value="Zinc/RING finger domain, C3HC4 (zinc finger)"/>
    <property type="match status" value="2"/>
</dbReference>
<feature type="region of interest" description="Disordered" evidence="7">
    <location>
        <begin position="316"/>
        <end position="534"/>
    </location>
</feature>
<keyword evidence="5" id="KW-0539">Nucleus</keyword>
<keyword evidence="2" id="KW-0479">Metal-binding</keyword>
<protein>
    <recommendedName>
        <fullName evidence="8">PHD-type domain-containing protein</fullName>
    </recommendedName>
</protein>
<feature type="domain" description="PHD-type" evidence="8">
    <location>
        <begin position="214"/>
        <end position="271"/>
    </location>
</feature>
<evidence type="ECO:0000256" key="5">
    <source>
        <dbReference type="ARBA" id="ARBA00023242"/>
    </source>
</evidence>
<dbReference type="Proteomes" id="UP001165122">
    <property type="component" value="Unassembled WGS sequence"/>
</dbReference>
<gene>
    <name evidence="9" type="ORF">TrLO_g13323</name>
</gene>
<feature type="compositionally biased region" description="Basic and acidic residues" evidence="7">
    <location>
        <begin position="348"/>
        <end position="358"/>
    </location>
</feature>
<evidence type="ECO:0000313" key="9">
    <source>
        <dbReference type="EMBL" id="GMI18789.1"/>
    </source>
</evidence>
<feature type="compositionally biased region" description="Acidic residues" evidence="7">
    <location>
        <begin position="330"/>
        <end position="347"/>
    </location>
</feature>
<evidence type="ECO:0000313" key="10">
    <source>
        <dbReference type="Proteomes" id="UP001165122"/>
    </source>
</evidence>
<dbReference type="PROSITE" id="PS01359">
    <property type="entry name" value="ZF_PHD_1"/>
    <property type="match status" value="1"/>
</dbReference>
<dbReference type="GO" id="GO:0003682">
    <property type="term" value="F:chromatin binding"/>
    <property type="evidence" value="ECO:0007669"/>
    <property type="project" value="TreeGrafter"/>
</dbReference>
<dbReference type="OrthoDB" id="207129at2759"/>
<dbReference type="PANTHER" id="PTHR12628">
    <property type="entry name" value="POLYCOMB-LIKE TRANSCRIPTION FACTOR"/>
    <property type="match status" value="1"/>
</dbReference>
<dbReference type="PROSITE" id="PS50016">
    <property type="entry name" value="ZF_PHD_2"/>
    <property type="match status" value="2"/>
</dbReference>
<feature type="compositionally biased region" description="Basic and acidic residues" evidence="7">
    <location>
        <begin position="488"/>
        <end position="499"/>
    </location>
</feature>
<dbReference type="GO" id="GO:0045814">
    <property type="term" value="P:negative regulation of gene expression, epigenetic"/>
    <property type="evidence" value="ECO:0007669"/>
    <property type="project" value="TreeGrafter"/>
</dbReference>
<dbReference type="InterPro" id="IPR001965">
    <property type="entry name" value="Znf_PHD"/>
</dbReference>
<dbReference type="SUPFAM" id="SSF57903">
    <property type="entry name" value="FYVE/PHD zinc finger"/>
    <property type="match status" value="2"/>
</dbReference>
<organism evidence="9 10">
    <name type="scientific">Triparma laevis f. longispina</name>
    <dbReference type="NCBI Taxonomy" id="1714387"/>
    <lineage>
        <taxon>Eukaryota</taxon>
        <taxon>Sar</taxon>
        <taxon>Stramenopiles</taxon>
        <taxon>Ochrophyta</taxon>
        <taxon>Bolidophyceae</taxon>
        <taxon>Parmales</taxon>
        <taxon>Triparmaceae</taxon>
        <taxon>Triparma</taxon>
    </lineage>
</organism>
<dbReference type="GO" id="GO:0003677">
    <property type="term" value="F:DNA binding"/>
    <property type="evidence" value="ECO:0007669"/>
    <property type="project" value="TreeGrafter"/>
</dbReference>
<evidence type="ECO:0000259" key="8">
    <source>
        <dbReference type="PROSITE" id="PS50016"/>
    </source>
</evidence>
<dbReference type="EMBL" id="BRXW01000346">
    <property type="protein sequence ID" value="GMI18789.1"/>
    <property type="molecule type" value="Genomic_DNA"/>
</dbReference>
<feature type="compositionally biased region" description="Basic and acidic residues" evidence="7">
    <location>
        <begin position="316"/>
        <end position="329"/>
    </location>
</feature>
<feature type="compositionally biased region" description="Low complexity" evidence="7">
    <location>
        <begin position="8"/>
        <end position="21"/>
    </location>
</feature>
<dbReference type="GO" id="GO:0005634">
    <property type="term" value="C:nucleus"/>
    <property type="evidence" value="ECO:0007669"/>
    <property type="project" value="UniProtKB-SubCell"/>
</dbReference>
<evidence type="ECO:0000256" key="2">
    <source>
        <dbReference type="ARBA" id="ARBA00022723"/>
    </source>
</evidence>
<evidence type="ECO:0000256" key="4">
    <source>
        <dbReference type="ARBA" id="ARBA00022833"/>
    </source>
</evidence>
<evidence type="ECO:0000256" key="6">
    <source>
        <dbReference type="PROSITE-ProRule" id="PRU00146"/>
    </source>
</evidence>
<dbReference type="AlphaFoldDB" id="A0A9W7FTF5"/>
<dbReference type="InterPro" id="IPR019787">
    <property type="entry name" value="Znf_PHD-finger"/>
</dbReference>
<keyword evidence="10" id="KW-1185">Reference proteome</keyword>
<reference evidence="10" key="1">
    <citation type="journal article" date="2023" name="Commun. Biol.">
        <title>Genome analysis of Parmales, the sister group of diatoms, reveals the evolutionary specialization of diatoms from phago-mixotrophs to photoautotrophs.</title>
        <authorList>
            <person name="Ban H."/>
            <person name="Sato S."/>
            <person name="Yoshikawa S."/>
            <person name="Yamada K."/>
            <person name="Nakamura Y."/>
            <person name="Ichinomiya M."/>
            <person name="Sato N."/>
            <person name="Blanc-Mathieu R."/>
            <person name="Endo H."/>
            <person name="Kuwata A."/>
            <person name="Ogata H."/>
        </authorList>
    </citation>
    <scope>NUCLEOTIDE SEQUENCE [LARGE SCALE GENOMIC DNA]</scope>
    <source>
        <strain evidence="10">NIES 3700</strain>
    </source>
</reference>
<dbReference type="PANTHER" id="PTHR12628:SF10">
    <property type="entry name" value="HOMEOBOX DOMAIN-CONTAINING PROTEIN"/>
    <property type="match status" value="1"/>
</dbReference>